<evidence type="ECO:0000313" key="3">
    <source>
        <dbReference type="Proteomes" id="UP001497482"/>
    </source>
</evidence>
<dbReference type="EMBL" id="OZ035825">
    <property type="protein sequence ID" value="CAL1601888.1"/>
    <property type="molecule type" value="Genomic_DNA"/>
</dbReference>
<accession>A0AAV2LHN5</accession>
<name>A0AAV2LHN5_KNICA</name>
<proteinExistence type="predicted"/>
<organism evidence="2 3">
    <name type="scientific">Knipowitschia caucasica</name>
    <name type="common">Caucasian dwarf goby</name>
    <name type="synonym">Pomatoschistus caucasicus</name>
    <dbReference type="NCBI Taxonomy" id="637954"/>
    <lineage>
        <taxon>Eukaryota</taxon>
        <taxon>Metazoa</taxon>
        <taxon>Chordata</taxon>
        <taxon>Craniata</taxon>
        <taxon>Vertebrata</taxon>
        <taxon>Euteleostomi</taxon>
        <taxon>Actinopterygii</taxon>
        <taxon>Neopterygii</taxon>
        <taxon>Teleostei</taxon>
        <taxon>Neoteleostei</taxon>
        <taxon>Acanthomorphata</taxon>
        <taxon>Gobiaria</taxon>
        <taxon>Gobiiformes</taxon>
        <taxon>Gobioidei</taxon>
        <taxon>Gobiidae</taxon>
        <taxon>Gobiinae</taxon>
        <taxon>Knipowitschia</taxon>
    </lineage>
</organism>
<sequence>MAKGKAANNKQDAMATTMTRRSRKRGCSVDKKTEDNQGVSHTEDVLVECMKSPEEESEKKRKLLKSSPNHKNQKDETEVETGLNCEDAPNGGLHAGVIAKHHEETETQRNTNML</sequence>
<keyword evidence="3" id="KW-1185">Reference proteome</keyword>
<feature type="compositionally biased region" description="Polar residues" evidence="1">
    <location>
        <begin position="8"/>
        <end position="19"/>
    </location>
</feature>
<evidence type="ECO:0000256" key="1">
    <source>
        <dbReference type="SAM" id="MobiDB-lite"/>
    </source>
</evidence>
<dbReference type="Proteomes" id="UP001497482">
    <property type="component" value="Chromosome 3"/>
</dbReference>
<feature type="region of interest" description="Disordered" evidence="1">
    <location>
        <begin position="1"/>
        <end position="114"/>
    </location>
</feature>
<evidence type="ECO:0000313" key="2">
    <source>
        <dbReference type="EMBL" id="CAL1601888.1"/>
    </source>
</evidence>
<dbReference type="AlphaFoldDB" id="A0AAV2LHN5"/>
<protein>
    <submittedName>
        <fullName evidence="2">Uncharacterized protein</fullName>
    </submittedName>
</protein>
<reference evidence="2 3" key="1">
    <citation type="submission" date="2024-04" db="EMBL/GenBank/DDBJ databases">
        <authorList>
            <person name="Waldvogel A.-M."/>
            <person name="Schoenle A."/>
        </authorList>
    </citation>
    <scope>NUCLEOTIDE SEQUENCE [LARGE SCALE GENOMIC DNA]</scope>
</reference>
<gene>
    <name evidence="2" type="ORF">KC01_LOCUS29752</name>
</gene>